<dbReference type="HOGENOM" id="CLU_1703602_0_0_1"/>
<dbReference type="AlphaFoldDB" id="H2ZLN7"/>
<dbReference type="OMA" id="LSEWGEY"/>
<protein>
    <submittedName>
        <fullName evidence="3">Uncharacterized protein</fullName>
    </submittedName>
</protein>
<evidence type="ECO:0000313" key="4">
    <source>
        <dbReference type="Proteomes" id="UP000007875"/>
    </source>
</evidence>
<evidence type="ECO:0000256" key="1">
    <source>
        <dbReference type="SAM" id="MobiDB-lite"/>
    </source>
</evidence>
<dbReference type="Gene3D" id="2.20.100.10">
    <property type="entry name" value="Thrombospondin type-1 (TSP1) repeat"/>
    <property type="match status" value="1"/>
</dbReference>
<name>H2ZLN7_CIOSA</name>
<reference evidence="3" key="2">
    <citation type="submission" date="2025-08" db="UniProtKB">
        <authorList>
            <consortium name="Ensembl"/>
        </authorList>
    </citation>
    <scope>IDENTIFICATION</scope>
</reference>
<feature type="compositionally biased region" description="Acidic residues" evidence="1">
    <location>
        <begin position="132"/>
        <end position="141"/>
    </location>
</feature>
<accession>H2ZLN7</accession>
<reference evidence="3" key="3">
    <citation type="submission" date="2025-09" db="UniProtKB">
        <authorList>
            <consortium name="Ensembl"/>
        </authorList>
    </citation>
    <scope>IDENTIFICATION</scope>
</reference>
<proteinExistence type="predicted"/>
<reference evidence="4" key="1">
    <citation type="submission" date="2003-08" db="EMBL/GenBank/DDBJ databases">
        <authorList>
            <person name="Birren B."/>
            <person name="Nusbaum C."/>
            <person name="Abebe A."/>
            <person name="Abouelleil A."/>
            <person name="Adekoya E."/>
            <person name="Ait-zahra M."/>
            <person name="Allen N."/>
            <person name="Allen T."/>
            <person name="An P."/>
            <person name="Anderson M."/>
            <person name="Anderson S."/>
            <person name="Arachchi H."/>
            <person name="Armbruster J."/>
            <person name="Bachantsang P."/>
            <person name="Baldwin J."/>
            <person name="Barry A."/>
            <person name="Bayul T."/>
            <person name="Blitshsteyn B."/>
            <person name="Bloom T."/>
            <person name="Blye J."/>
            <person name="Boguslavskiy L."/>
            <person name="Borowsky M."/>
            <person name="Boukhgalter B."/>
            <person name="Brunache A."/>
            <person name="Butler J."/>
            <person name="Calixte N."/>
            <person name="Calvo S."/>
            <person name="Camarata J."/>
            <person name="Campo K."/>
            <person name="Chang J."/>
            <person name="Cheshatsang Y."/>
            <person name="Citroen M."/>
            <person name="Collymore A."/>
            <person name="Considine T."/>
            <person name="Cook A."/>
            <person name="Cooke P."/>
            <person name="Corum B."/>
            <person name="Cuomo C."/>
            <person name="David R."/>
            <person name="Dawoe T."/>
            <person name="Degray S."/>
            <person name="Dodge S."/>
            <person name="Dooley K."/>
            <person name="Dorje P."/>
            <person name="Dorjee K."/>
            <person name="Dorris L."/>
            <person name="Duffey N."/>
            <person name="Dupes A."/>
            <person name="Elkins T."/>
            <person name="Engels R."/>
            <person name="Erickson J."/>
            <person name="Farina A."/>
            <person name="Faro S."/>
            <person name="Ferreira P."/>
            <person name="Fischer H."/>
            <person name="Fitzgerald M."/>
            <person name="Foley K."/>
            <person name="Gage D."/>
            <person name="Galagan J."/>
            <person name="Gearin G."/>
            <person name="Gnerre S."/>
            <person name="Gnirke A."/>
            <person name="Goyette A."/>
            <person name="Graham J."/>
            <person name="Grandbois E."/>
            <person name="Gyaltsen K."/>
            <person name="Hafez N."/>
            <person name="Hagopian D."/>
            <person name="Hagos B."/>
            <person name="Hall J."/>
            <person name="Hatcher B."/>
            <person name="Heller A."/>
            <person name="Higgins H."/>
            <person name="Honan T."/>
            <person name="Horn A."/>
            <person name="Houde N."/>
            <person name="Hughes L."/>
            <person name="Hulme W."/>
            <person name="Husby E."/>
            <person name="Iliev I."/>
            <person name="Jaffe D."/>
            <person name="Jones C."/>
            <person name="Kamal M."/>
            <person name="Kamat A."/>
            <person name="Kamvysselis M."/>
            <person name="Karlsson E."/>
            <person name="Kells C."/>
            <person name="Kieu A."/>
            <person name="Kisner P."/>
            <person name="Kodira C."/>
            <person name="Kulbokas E."/>
            <person name="Labutti K."/>
            <person name="Lama D."/>
            <person name="Landers T."/>
            <person name="Leger J."/>
            <person name="Levine S."/>
            <person name="Lewis D."/>
            <person name="Lewis T."/>
            <person name="Lindblad-toh K."/>
            <person name="Liu X."/>
            <person name="Lokyitsang T."/>
            <person name="Lokyitsang Y."/>
            <person name="Lucien O."/>
            <person name="Lui A."/>
            <person name="Ma L.J."/>
            <person name="Mabbitt R."/>
            <person name="Macdonald J."/>
            <person name="Maclean C."/>
            <person name="Major J."/>
            <person name="Manning J."/>
            <person name="Marabella R."/>
            <person name="Maru K."/>
            <person name="Matthews C."/>
            <person name="Mauceli E."/>
            <person name="Mccarthy M."/>
            <person name="Mcdonough S."/>
            <person name="Mcghee T."/>
            <person name="Meldrim J."/>
            <person name="Meneus L."/>
            <person name="Mesirov J."/>
            <person name="Mihalev A."/>
            <person name="Mihova T."/>
            <person name="Mikkelsen T."/>
            <person name="Mlenga V."/>
            <person name="Moru K."/>
            <person name="Mozes J."/>
            <person name="Mulrain L."/>
            <person name="Munson G."/>
            <person name="Naylor J."/>
            <person name="Newes C."/>
            <person name="Nguyen C."/>
            <person name="Nguyen N."/>
            <person name="Nguyen T."/>
            <person name="Nicol R."/>
            <person name="Nielsen C."/>
            <person name="Nizzari M."/>
            <person name="Norbu C."/>
            <person name="Norbu N."/>
            <person name="O'donnell P."/>
            <person name="Okoawo O."/>
            <person name="O'leary S."/>
            <person name="Omotosho B."/>
            <person name="O'neill K."/>
            <person name="Osman S."/>
            <person name="Parker S."/>
            <person name="Perrin D."/>
            <person name="Phunkhang P."/>
            <person name="Piqani B."/>
            <person name="Purcell S."/>
            <person name="Rachupka T."/>
            <person name="Ramasamy U."/>
            <person name="Rameau R."/>
            <person name="Ray V."/>
            <person name="Raymond C."/>
            <person name="Retta R."/>
            <person name="Richardson S."/>
            <person name="Rise C."/>
            <person name="Rodriguez J."/>
            <person name="Rogers J."/>
            <person name="Rogov P."/>
            <person name="Rutman M."/>
            <person name="Schupbach R."/>
            <person name="Seaman C."/>
            <person name="Settipalli S."/>
            <person name="Sharpe T."/>
            <person name="Sheridan J."/>
            <person name="Sherpa N."/>
            <person name="Shi J."/>
            <person name="Smirnov S."/>
            <person name="Smith C."/>
            <person name="Sougnez C."/>
            <person name="Spencer B."/>
            <person name="Stalker J."/>
            <person name="Stange-thomann N."/>
            <person name="Stavropoulos S."/>
            <person name="Stetson K."/>
            <person name="Stone C."/>
            <person name="Stone S."/>
            <person name="Stubbs M."/>
            <person name="Talamas J."/>
            <person name="Tchuinga P."/>
            <person name="Tenzing P."/>
            <person name="Tesfaye S."/>
            <person name="Theodore J."/>
            <person name="Thoulutsang Y."/>
            <person name="Topham K."/>
            <person name="Towey S."/>
            <person name="Tsamla T."/>
            <person name="Tsomo N."/>
            <person name="Vallee D."/>
            <person name="Vassiliev H."/>
            <person name="Venkataraman V."/>
            <person name="Vinson J."/>
            <person name="Vo A."/>
            <person name="Wade C."/>
            <person name="Wang S."/>
            <person name="Wangchuk T."/>
            <person name="Wangdi T."/>
            <person name="Whittaker C."/>
            <person name="Wilkinson J."/>
            <person name="Wu Y."/>
            <person name="Wyman D."/>
            <person name="Yadav S."/>
            <person name="Yang S."/>
            <person name="Yang X."/>
            <person name="Yeager S."/>
            <person name="Yee E."/>
            <person name="Young G."/>
            <person name="Zainoun J."/>
            <person name="Zembeck L."/>
            <person name="Zimmer A."/>
            <person name="Zody M."/>
            <person name="Lander E."/>
        </authorList>
    </citation>
    <scope>NUCLEOTIDE SEQUENCE [LARGE SCALE GENOMIC DNA]</scope>
</reference>
<evidence type="ECO:0000313" key="3">
    <source>
        <dbReference type="Ensembl" id="ENSCSAVP00000018503.1"/>
    </source>
</evidence>
<dbReference type="SUPFAM" id="SSF82895">
    <property type="entry name" value="TSP-1 type 1 repeat"/>
    <property type="match status" value="1"/>
</dbReference>
<feature type="chain" id="PRO_5003579078" evidence="2">
    <location>
        <begin position="21"/>
        <end position="154"/>
    </location>
</feature>
<keyword evidence="2" id="KW-0732">Signal</keyword>
<dbReference type="InterPro" id="IPR036383">
    <property type="entry name" value="TSP1_rpt_sf"/>
</dbReference>
<feature type="signal peptide" evidence="2">
    <location>
        <begin position="1"/>
        <end position="20"/>
    </location>
</feature>
<dbReference type="Ensembl" id="ENSCSAVT00000018703.1">
    <property type="protein sequence ID" value="ENSCSAVP00000018503.1"/>
    <property type="gene ID" value="ENSCSAVG00000010858.1"/>
</dbReference>
<dbReference type="InParanoid" id="H2ZLN7"/>
<dbReference type="Proteomes" id="UP000007875">
    <property type="component" value="Unassembled WGS sequence"/>
</dbReference>
<feature type="compositionally biased region" description="Basic residues" evidence="1">
    <location>
        <begin position="106"/>
        <end position="122"/>
    </location>
</feature>
<sequence length="154" mass="16437">MANIVLISCLLAGTCALASAAYIPNRKVDCEVGEWGPYGSCIDLRNGNFIRIRSRSVVVHPSGGGRDCPPEEEITGCNMHHSPQRRPRPARPTEYPIGGTTAAVSPKKRRRCRGGKRRKGPRRTGSISDTSCSDDSDDDDSTTQTTGSGGGYSG</sequence>
<organism evidence="3 4">
    <name type="scientific">Ciona savignyi</name>
    <name type="common">Pacific transparent sea squirt</name>
    <dbReference type="NCBI Taxonomy" id="51511"/>
    <lineage>
        <taxon>Eukaryota</taxon>
        <taxon>Metazoa</taxon>
        <taxon>Chordata</taxon>
        <taxon>Tunicata</taxon>
        <taxon>Ascidiacea</taxon>
        <taxon>Phlebobranchia</taxon>
        <taxon>Cionidae</taxon>
        <taxon>Ciona</taxon>
    </lineage>
</organism>
<keyword evidence="4" id="KW-1185">Reference proteome</keyword>
<evidence type="ECO:0000256" key="2">
    <source>
        <dbReference type="SAM" id="SignalP"/>
    </source>
</evidence>
<feature type="region of interest" description="Disordered" evidence="1">
    <location>
        <begin position="59"/>
        <end position="154"/>
    </location>
</feature>